<evidence type="ECO:0000256" key="4">
    <source>
        <dbReference type="ARBA" id="ARBA00013213"/>
    </source>
</evidence>
<keyword evidence="15" id="KW-1185">Reference proteome</keyword>
<accession>A0A1G7YRU8</accession>
<dbReference type="FunFam" id="3.30.360.10:FF:000005">
    <property type="entry name" value="Homoserine dehydrogenase"/>
    <property type="match status" value="1"/>
</dbReference>
<dbReference type="PANTHER" id="PTHR43331:SF1">
    <property type="entry name" value="HOMOSERINE DEHYDROGENASE"/>
    <property type="match status" value="1"/>
</dbReference>
<evidence type="ECO:0000256" key="5">
    <source>
        <dbReference type="ARBA" id="ARBA00013376"/>
    </source>
</evidence>
<comment type="catalytic activity">
    <reaction evidence="10">
        <text>L-homoserine + NADP(+) = L-aspartate 4-semialdehyde + NADPH + H(+)</text>
        <dbReference type="Rhea" id="RHEA:15761"/>
        <dbReference type="ChEBI" id="CHEBI:15378"/>
        <dbReference type="ChEBI" id="CHEBI:57476"/>
        <dbReference type="ChEBI" id="CHEBI:57783"/>
        <dbReference type="ChEBI" id="CHEBI:58349"/>
        <dbReference type="ChEBI" id="CHEBI:537519"/>
        <dbReference type="EC" id="1.1.1.3"/>
    </reaction>
</comment>
<reference evidence="14 15" key="1">
    <citation type="submission" date="2016-10" db="EMBL/GenBank/DDBJ databases">
        <authorList>
            <person name="de Groot N.N."/>
        </authorList>
    </citation>
    <scope>NUCLEOTIDE SEQUENCE [LARGE SCALE GENOMIC DNA]</scope>
    <source>
        <strain evidence="14 15">DSM 19803</strain>
    </source>
</reference>
<dbReference type="EMBL" id="FNCW01000014">
    <property type="protein sequence ID" value="SDG99273.1"/>
    <property type="molecule type" value="Genomic_DNA"/>
</dbReference>
<evidence type="ECO:0000313" key="15">
    <source>
        <dbReference type="Proteomes" id="UP000199296"/>
    </source>
</evidence>
<dbReference type="Proteomes" id="UP000199296">
    <property type="component" value="Unassembled WGS sequence"/>
</dbReference>
<keyword evidence="9 10" id="KW-0486">Methionine biosynthesis</keyword>
<dbReference type="GO" id="GO:0050661">
    <property type="term" value="F:NADP binding"/>
    <property type="evidence" value="ECO:0007669"/>
    <property type="project" value="InterPro"/>
</dbReference>
<dbReference type="InterPro" id="IPR036291">
    <property type="entry name" value="NAD(P)-bd_dom_sf"/>
</dbReference>
<dbReference type="InterPro" id="IPR005106">
    <property type="entry name" value="Asp/hSer_DH_NAD-bd"/>
</dbReference>
<name>A0A1G7YRU8_9FLAO</name>
<dbReference type="SUPFAM" id="SSF55347">
    <property type="entry name" value="Glyceraldehyde-3-phosphate dehydrogenase-like, C-terminal domain"/>
    <property type="match status" value="1"/>
</dbReference>
<keyword evidence="6 10" id="KW-0028">Amino-acid biosynthesis</keyword>
<evidence type="ECO:0000256" key="8">
    <source>
        <dbReference type="ARBA" id="ARBA00023002"/>
    </source>
</evidence>
<dbReference type="PROSITE" id="PS01042">
    <property type="entry name" value="HOMOSER_DHGENASE"/>
    <property type="match status" value="1"/>
</dbReference>
<dbReference type="InterPro" id="IPR019811">
    <property type="entry name" value="HDH_CS"/>
</dbReference>
<feature type="domain" description="Homoserine dehydrogenase catalytic" evidence="12">
    <location>
        <begin position="129"/>
        <end position="307"/>
    </location>
</feature>
<comment type="similarity">
    <text evidence="3 11">Belongs to the homoserine dehydrogenase family.</text>
</comment>
<evidence type="ECO:0000259" key="12">
    <source>
        <dbReference type="Pfam" id="PF00742"/>
    </source>
</evidence>
<evidence type="ECO:0000259" key="13">
    <source>
        <dbReference type="Pfam" id="PF03447"/>
    </source>
</evidence>
<comment type="pathway">
    <text evidence="2 10">Amino-acid biosynthesis; L-methionine biosynthesis via de novo pathway; L-homoserine from L-aspartate: step 3/3.</text>
</comment>
<evidence type="ECO:0000256" key="2">
    <source>
        <dbReference type="ARBA" id="ARBA00005062"/>
    </source>
</evidence>
<dbReference type="NCBIfam" id="NF004976">
    <property type="entry name" value="PRK06349.1"/>
    <property type="match status" value="1"/>
</dbReference>
<evidence type="ECO:0000313" key="14">
    <source>
        <dbReference type="EMBL" id="SDG99273.1"/>
    </source>
</evidence>
<feature type="domain" description="Aspartate/homoserine dehydrogenase NAD-binding" evidence="13">
    <location>
        <begin position="11"/>
        <end position="121"/>
    </location>
</feature>
<keyword evidence="7 10" id="KW-0791">Threonine biosynthesis</keyword>
<dbReference type="Gene3D" id="3.30.360.10">
    <property type="entry name" value="Dihydrodipicolinate Reductase, domain 2"/>
    <property type="match status" value="1"/>
</dbReference>
<dbReference type="GO" id="GO:0009086">
    <property type="term" value="P:methionine biosynthetic process"/>
    <property type="evidence" value="ECO:0007669"/>
    <property type="project" value="UniProtKB-KW"/>
</dbReference>
<dbReference type="Pfam" id="PF00742">
    <property type="entry name" value="Homoserine_dh"/>
    <property type="match status" value="1"/>
</dbReference>
<dbReference type="UniPathway" id="UPA00051">
    <property type="reaction ID" value="UER00465"/>
</dbReference>
<dbReference type="SUPFAM" id="SSF51735">
    <property type="entry name" value="NAD(P)-binding Rossmann-fold domains"/>
    <property type="match status" value="1"/>
</dbReference>
<dbReference type="RefSeq" id="WP_093369335.1">
    <property type="nucleotide sequence ID" value="NZ_FNCW01000014.1"/>
</dbReference>
<dbReference type="GO" id="GO:0004412">
    <property type="term" value="F:homoserine dehydrogenase activity"/>
    <property type="evidence" value="ECO:0007669"/>
    <property type="project" value="UniProtKB-EC"/>
</dbReference>
<dbReference type="Pfam" id="PF03447">
    <property type="entry name" value="NAD_binding_3"/>
    <property type="match status" value="1"/>
</dbReference>
<dbReference type="InterPro" id="IPR001342">
    <property type="entry name" value="HDH_cat"/>
</dbReference>
<sequence length="392" mass="43855">MSQNLRIGLFGFGSVGSGIYHVLKKKEMSEINIKTIVVKDPSKPRSIDSKHFSYAAEDILEDEDINVVLELIDDADAAFHIVKQALNHKKHVISANKKMLAEHFEELIALAQKQKVSLLYEAAVCGSIPVIRTLEESFGYDALTSLKSISNGTSNYVLTRLFQNPQPFEEIITDAQKHGFAESDPTLDIDGWDSKFKLIISNYHAFGILNTPEDILNLGIRHVKPEDIEFAKEKNFSIKLIGHSKMEDGKLEAYVAPQFIPTSEAITSIEFENNAVEINADFAHQQLLQGKGAGSVPTASAVLSDLVSLLKNYSYPYSKVNTSISEFDSEKLIKIYISSYDREDLEPFCFKEAILCGTQKQLQYKIGKISVEHLKEQVERSNAEVFIAVFPD</sequence>
<dbReference type="EC" id="1.1.1.3" evidence="4 10"/>
<evidence type="ECO:0000256" key="1">
    <source>
        <dbReference type="ARBA" id="ARBA00005056"/>
    </source>
</evidence>
<evidence type="ECO:0000256" key="9">
    <source>
        <dbReference type="ARBA" id="ARBA00023167"/>
    </source>
</evidence>
<gene>
    <name evidence="14" type="ORF">SAMN04488027_1142</name>
</gene>
<protein>
    <recommendedName>
        <fullName evidence="5 10">Homoserine dehydrogenase</fullName>
        <ecNumber evidence="4 10">1.1.1.3</ecNumber>
    </recommendedName>
</protein>
<evidence type="ECO:0000256" key="6">
    <source>
        <dbReference type="ARBA" id="ARBA00022605"/>
    </source>
</evidence>
<proteinExistence type="inferred from homology"/>
<dbReference type="OrthoDB" id="9808167at2"/>
<dbReference type="GO" id="GO:0009088">
    <property type="term" value="P:threonine biosynthetic process"/>
    <property type="evidence" value="ECO:0007669"/>
    <property type="project" value="UniProtKB-UniPathway"/>
</dbReference>
<keyword evidence="10" id="KW-0521">NADP</keyword>
<comment type="pathway">
    <text evidence="1 10">Amino-acid biosynthesis; L-threonine biosynthesis; L-threonine from L-aspartate: step 3/5.</text>
</comment>
<dbReference type="AlphaFoldDB" id="A0A1G7YRU8"/>
<evidence type="ECO:0000256" key="10">
    <source>
        <dbReference type="RuleBase" id="RU000579"/>
    </source>
</evidence>
<keyword evidence="8 10" id="KW-0560">Oxidoreductase</keyword>
<evidence type="ECO:0000256" key="7">
    <source>
        <dbReference type="ARBA" id="ARBA00022697"/>
    </source>
</evidence>
<dbReference type="Gene3D" id="3.40.50.720">
    <property type="entry name" value="NAD(P)-binding Rossmann-like Domain"/>
    <property type="match status" value="1"/>
</dbReference>
<organism evidence="14 15">
    <name type="scientific">Psychroflexus sediminis</name>
    <dbReference type="NCBI Taxonomy" id="470826"/>
    <lineage>
        <taxon>Bacteria</taxon>
        <taxon>Pseudomonadati</taxon>
        <taxon>Bacteroidota</taxon>
        <taxon>Flavobacteriia</taxon>
        <taxon>Flavobacteriales</taxon>
        <taxon>Flavobacteriaceae</taxon>
        <taxon>Psychroflexus</taxon>
    </lineage>
</organism>
<dbReference type="STRING" id="470826.SAMN04488027_1142"/>
<dbReference type="UniPathway" id="UPA00050">
    <property type="reaction ID" value="UER00063"/>
</dbReference>
<evidence type="ECO:0000256" key="3">
    <source>
        <dbReference type="ARBA" id="ARBA00006753"/>
    </source>
</evidence>
<dbReference type="PANTHER" id="PTHR43331">
    <property type="entry name" value="HOMOSERINE DEHYDROGENASE"/>
    <property type="match status" value="1"/>
</dbReference>
<evidence type="ECO:0000256" key="11">
    <source>
        <dbReference type="RuleBase" id="RU004171"/>
    </source>
</evidence>